<evidence type="ECO:0000313" key="8">
    <source>
        <dbReference type="Proteomes" id="UP001597511"/>
    </source>
</evidence>
<dbReference type="EMBL" id="JBHUOZ010000003">
    <property type="protein sequence ID" value="MFD2921963.1"/>
    <property type="molecule type" value="Genomic_DNA"/>
</dbReference>
<dbReference type="GO" id="GO:0016787">
    <property type="term" value="F:hydrolase activity"/>
    <property type="evidence" value="ECO:0007669"/>
    <property type="project" value="UniProtKB-KW"/>
</dbReference>
<dbReference type="InterPro" id="IPR012939">
    <property type="entry name" value="Glyco_hydro_92"/>
</dbReference>
<organism evidence="7 8">
    <name type="scientific">Terrimonas rubra</name>
    <dbReference type="NCBI Taxonomy" id="1035890"/>
    <lineage>
        <taxon>Bacteria</taxon>
        <taxon>Pseudomonadati</taxon>
        <taxon>Bacteroidota</taxon>
        <taxon>Chitinophagia</taxon>
        <taxon>Chitinophagales</taxon>
        <taxon>Chitinophagaceae</taxon>
        <taxon>Terrimonas</taxon>
    </lineage>
</organism>
<evidence type="ECO:0000256" key="4">
    <source>
        <dbReference type="SAM" id="SignalP"/>
    </source>
</evidence>
<keyword evidence="4" id="KW-0732">Signal</keyword>
<dbReference type="InterPro" id="IPR008928">
    <property type="entry name" value="6-hairpin_glycosidase_sf"/>
</dbReference>
<comment type="subunit">
    <text evidence="2">Monomer.</text>
</comment>
<dbReference type="Pfam" id="PF07971">
    <property type="entry name" value="Glyco_hydro_92"/>
    <property type="match status" value="3"/>
</dbReference>
<dbReference type="Gene3D" id="2.70.98.10">
    <property type="match status" value="1"/>
</dbReference>
<dbReference type="PANTHER" id="PTHR12143:SF39">
    <property type="entry name" value="SECRETED PROTEIN"/>
    <property type="match status" value="1"/>
</dbReference>
<dbReference type="Gene3D" id="3.30.2080.10">
    <property type="entry name" value="GH92 mannosidase domain"/>
    <property type="match status" value="1"/>
</dbReference>
<comment type="caution">
    <text evidence="7">The sequence shown here is derived from an EMBL/GenBank/DDBJ whole genome shotgun (WGS) entry which is preliminary data.</text>
</comment>
<evidence type="ECO:0000259" key="5">
    <source>
        <dbReference type="Pfam" id="PF07971"/>
    </source>
</evidence>
<evidence type="ECO:0000256" key="2">
    <source>
        <dbReference type="ARBA" id="ARBA00011245"/>
    </source>
</evidence>
<dbReference type="Pfam" id="PF17678">
    <property type="entry name" value="Glyco_hydro_92N"/>
    <property type="match status" value="1"/>
</dbReference>
<keyword evidence="7" id="KW-0378">Hydrolase</keyword>
<evidence type="ECO:0000259" key="6">
    <source>
        <dbReference type="Pfam" id="PF17678"/>
    </source>
</evidence>
<dbReference type="PANTHER" id="PTHR12143">
    <property type="entry name" value="PEPTIDE N-GLYCANASE PNGASE -RELATED"/>
    <property type="match status" value="1"/>
</dbReference>
<keyword evidence="3" id="KW-0106">Calcium</keyword>
<feature type="chain" id="PRO_5045222770" evidence="4">
    <location>
        <begin position="22"/>
        <end position="688"/>
    </location>
</feature>
<dbReference type="Gene3D" id="1.20.1610.10">
    <property type="entry name" value="alpha-1,2-mannosidases domains"/>
    <property type="match status" value="1"/>
</dbReference>
<evidence type="ECO:0000313" key="7">
    <source>
        <dbReference type="EMBL" id="MFD2921963.1"/>
    </source>
</evidence>
<dbReference type="Gene3D" id="1.20.1050.60">
    <property type="entry name" value="alpha-1,2-mannosidase"/>
    <property type="match status" value="1"/>
</dbReference>
<sequence>MMKAIVLALLFVLATGWQAIAQTKTTVTEKVNVFLGSSGDHGQLSPGASSPFGMLSIAPQTYPHIHTGYEHKAKQILGFTHTRVEGVGCMGSGGTLLIKPFSGDDKDELIKEQEQAGPGYYTIGFKNGIKASFVTSGNAAVEEYRFPGTDNGFYLDLSHALANGFREEEHRIEKNNISGWIKAGTTCGNGAFKVYFFLAFDQDINWQKIAEHKYIIKPAVKTKTVTIRLGISSVNTDYARQSVTKENIQTLKTKATTNWNKALGVIHVQGDAKEADLFYSLLYRTMQSPYRISEPDGVYRAIDGSLQKRAHDSYNGWSIWDNYKTQLLLLSLIDPVRYQHIITSIADLYRYGKNNWATQTEPSNTVRTEHAIVVLLDAYRKGYAVDFAGIKDSLLKEISQLDFTKPDKALESSYDVWAMAEILQIVKEDSLSAVYRKQAAGWQLYWKQDFADLKKSDVDRVGARGMYQGTIWQYRWFVPFDMKGLIAQCGGENGFIDQLDTFFGRDLYNHANEPDIQVPYMYNATAQPWKSQAVIRKYAQDTVVQYYFNDNSRGIDPFIDRVYRNQPDGLIRTMDDDAGAMSAWYVLAASGLSPACVGWPVWYVHVPLFPLVRLDINGKQFTVEVKNFDKGNKYIQALTLNGKTLNRTWLTQEEIIKGGKLVIEAAPVPNKQLGKDNLWLTSLDKKDI</sequence>
<dbReference type="RefSeq" id="WP_386103214.1">
    <property type="nucleotide sequence ID" value="NZ_JBHUOZ010000003.1"/>
</dbReference>
<evidence type="ECO:0000256" key="1">
    <source>
        <dbReference type="ARBA" id="ARBA00001913"/>
    </source>
</evidence>
<dbReference type="Proteomes" id="UP001597511">
    <property type="component" value="Unassembled WGS sequence"/>
</dbReference>
<protein>
    <submittedName>
        <fullName evidence="7">Glycoside hydrolase domain-containing protein</fullName>
    </submittedName>
</protein>
<dbReference type="InterPro" id="IPR050883">
    <property type="entry name" value="PNGase"/>
</dbReference>
<proteinExistence type="predicted"/>
<feature type="signal peptide" evidence="4">
    <location>
        <begin position="1"/>
        <end position="21"/>
    </location>
</feature>
<accession>A0ABW6ACP9</accession>
<feature type="domain" description="Glycosyl hydrolase family 92" evidence="5">
    <location>
        <begin position="408"/>
        <end position="541"/>
    </location>
</feature>
<dbReference type="SUPFAM" id="SSF48208">
    <property type="entry name" value="Six-hairpin glycosidases"/>
    <property type="match status" value="1"/>
</dbReference>
<keyword evidence="8" id="KW-1185">Reference proteome</keyword>
<name>A0ABW6ACP9_9BACT</name>
<comment type="cofactor">
    <cofactor evidence="1">
        <name>Ca(2+)</name>
        <dbReference type="ChEBI" id="CHEBI:29108"/>
    </cofactor>
</comment>
<feature type="domain" description="Glycosyl hydrolase family 92" evidence="5">
    <location>
        <begin position="558"/>
        <end position="664"/>
    </location>
</feature>
<dbReference type="InterPro" id="IPR014718">
    <property type="entry name" value="GH-type_carb-bd"/>
</dbReference>
<feature type="domain" description="Glycosyl hydrolase family 92 N-terminal" evidence="6">
    <location>
        <begin position="31"/>
        <end position="216"/>
    </location>
</feature>
<dbReference type="InterPro" id="IPR041371">
    <property type="entry name" value="GH92_N"/>
</dbReference>
<feature type="domain" description="Glycosyl hydrolase family 92" evidence="5">
    <location>
        <begin position="241"/>
        <end position="387"/>
    </location>
</feature>
<evidence type="ECO:0000256" key="3">
    <source>
        <dbReference type="ARBA" id="ARBA00022837"/>
    </source>
</evidence>
<gene>
    <name evidence="7" type="ORF">ACFS6H_19745</name>
</gene>
<reference evidence="8" key="1">
    <citation type="journal article" date="2019" name="Int. J. Syst. Evol. Microbiol.">
        <title>The Global Catalogue of Microorganisms (GCM) 10K type strain sequencing project: providing services to taxonomists for standard genome sequencing and annotation.</title>
        <authorList>
            <consortium name="The Broad Institute Genomics Platform"/>
            <consortium name="The Broad Institute Genome Sequencing Center for Infectious Disease"/>
            <person name="Wu L."/>
            <person name="Ma J."/>
        </authorList>
    </citation>
    <scope>NUCLEOTIDE SEQUENCE [LARGE SCALE GENOMIC DNA]</scope>
    <source>
        <strain evidence="8">KCTC 23299</strain>
    </source>
</reference>